<sequence>MEQPGIRLGSDNAWVELARSEENNWRVTADWCTCLTADFDVYLTHDEVVDFATRMLAHLREPSGGGFSEAVTSSRVNPLSLTMEPVGNGFASFAWLTPNGDDNVCHMQMEMNPVDVSELVELFETFHAALAASQV</sequence>
<proteinExistence type="predicted"/>
<dbReference type="AlphaFoldDB" id="A0A9W4E3T9"/>
<dbReference type="Proteomes" id="UP001153328">
    <property type="component" value="Unassembled WGS sequence"/>
</dbReference>
<comment type="caution">
    <text evidence="1">The sequence shown here is derived from an EMBL/GenBank/DDBJ whole genome shotgun (WGS) entry which is preliminary data.</text>
</comment>
<dbReference type="EMBL" id="CAJVAX010000001">
    <property type="protein sequence ID" value="CAG7605991.1"/>
    <property type="molecule type" value="Genomic_DNA"/>
</dbReference>
<evidence type="ECO:0000313" key="2">
    <source>
        <dbReference type="Proteomes" id="UP001153328"/>
    </source>
</evidence>
<reference evidence="1" key="1">
    <citation type="submission" date="2021-06" db="EMBL/GenBank/DDBJ databases">
        <authorList>
            <person name="Arsene-Ploetze F."/>
        </authorList>
    </citation>
    <scope>NUCLEOTIDE SEQUENCE</scope>
    <source>
        <strain evidence="1">SBRY1</strain>
    </source>
</reference>
<dbReference type="RefSeq" id="WP_205047646.1">
    <property type="nucleotide sequence ID" value="NZ_CAJVAX010000001.1"/>
</dbReference>
<organism evidence="1 2">
    <name type="scientific">Actinacidiphila bryophytorum</name>
    <dbReference type="NCBI Taxonomy" id="1436133"/>
    <lineage>
        <taxon>Bacteria</taxon>
        <taxon>Bacillati</taxon>
        <taxon>Actinomycetota</taxon>
        <taxon>Actinomycetes</taxon>
        <taxon>Kitasatosporales</taxon>
        <taxon>Streptomycetaceae</taxon>
        <taxon>Actinacidiphila</taxon>
    </lineage>
</organism>
<keyword evidence="2" id="KW-1185">Reference proteome</keyword>
<protein>
    <submittedName>
        <fullName evidence="1">Uncharacterized protein</fullName>
    </submittedName>
</protein>
<gene>
    <name evidence="1" type="ORF">SBRY_10881</name>
</gene>
<accession>A0A9W4E3T9</accession>
<name>A0A9W4E3T9_9ACTN</name>
<evidence type="ECO:0000313" key="1">
    <source>
        <dbReference type="EMBL" id="CAG7605991.1"/>
    </source>
</evidence>